<evidence type="ECO:0000256" key="3">
    <source>
        <dbReference type="ARBA" id="ARBA00022692"/>
    </source>
</evidence>
<proteinExistence type="predicted"/>
<evidence type="ECO:0000256" key="2">
    <source>
        <dbReference type="ARBA" id="ARBA00022475"/>
    </source>
</evidence>
<keyword evidence="2" id="KW-1003">Cell membrane</keyword>
<dbReference type="AlphaFoldDB" id="A0A4R1F632"/>
<comment type="subcellular location">
    <subcellularLocation>
        <location evidence="1">Cell membrane</location>
        <topology evidence="1">Multi-pass membrane protein</topology>
    </subcellularLocation>
</comment>
<feature type="transmembrane region" description="Helical" evidence="6">
    <location>
        <begin position="202"/>
        <end position="221"/>
    </location>
</feature>
<dbReference type="STRING" id="1210063.GCA_001612665_05577"/>
<feature type="transmembrane region" description="Helical" evidence="6">
    <location>
        <begin position="53"/>
        <end position="74"/>
    </location>
</feature>
<name>A0A4R1F632_9NOCA</name>
<dbReference type="EMBL" id="SMFR01000009">
    <property type="protein sequence ID" value="TCJ89786.1"/>
    <property type="molecule type" value="Genomic_DNA"/>
</dbReference>
<dbReference type="PANTHER" id="PTHR30213">
    <property type="entry name" value="INNER MEMBRANE PROTEIN YHJD"/>
    <property type="match status" value="1"/>
</dbReference>
<dbReference type="InterPro" id="IPR017039">
    <property type="entry name" value="Virul_fac_BrkB"/>
</dbReference>
<accession>A0A4R1F632</accession>
<organism evidence="7 8">
    <name type="scientific">Nocardia alba</name>
    <dbReference type="NCBI Taxonomy" id="225051"/>
    <lineage>
        <taxon>Bacteria</taxon>
        <taxon>Bacillati</taxon>
        <taxon>Actinomycetota</taxon>
        <taxon>Actinomycetes</taxon>
        <taxon>Mycobacteriales</taxon>
        <taxon>Nocardiaceae</taxon>
        <taxon>Nocardia</taxon>
    </lineage>
</organism>
<evidence type="ECO:0000256" key="6">
    <source>
        <dbReference type="SAM" id="Phobius"/>
    </source>
</evidence>
<dbReference type="PANTHER" id="PTHR30213:SF0">
    <property type="entry name" value="UPF0761 MEMBRANE PROTEIN YIHY"/>
    <property type="match status" value="1"/>
</dbReference>
<evidence type="ECO:0000256" key="5">
    <source>
        <dbReference type="ARBA" id="ARBA00023136"/>
    </source>
</evidence>
<feature type="transmembrane region" description="Helical" evidence="6">
    <location>
        <begin position="268"/>
        <end position="290"/>
    </location>
</feature>
<comment type="caution">
    <text evidence="7">The sequence shown here is derived from an EMBL/GenBank/DDBJ whole genome shotgun (WGS) entry which is preliminary data.</text>
</comment>
<keyword evidence="4 6" id="KW-1133">Transmembrane helix</keyword>
<dbReference type="GO" id="GO:0005886">
    <property type="term" value="C:plasma membrane"/>
    <property type="evidence" value="ECO:0007669"/>
    <property type="project" value="UniProtKB-SubCell"/>
</dbReference>
<evidence type="ECO:0000256" key="4">
    <source>
        <dbReference type="ARBA" id="ARBA00022989"/>
    </source>
</evidence>
<keyword evidence="8" id="KW-1185">Reference proteome</keyword>
<keyword evidence="5 6" id="KW-0472">Membrane</keyword>
<keyword evidence="3 6" id="KW-0812">Transmembrane</keyword>
<reference evidence="7 8" key="1">
    <citation type="submission" date="2019-03" db="EMBL/GenBank/DDBJ databases">
        <title>Genomic Encyclopedia of Type Strains, Phase IV (KMG-IV): sequencing the most valuable type-strain genomes for metagenomic binning, comparative biology and taxonomic classification.</title>
        <authorList>
            <person name="Goeker M."/>
        </authorList>
    </citation>
    <scope>NUCLEOTIDE SEQUENCE [LARGE SCALE GENOMIC DNA]</scope>
    <source>
        <strain evidence="7 8">DSM 44684</strain>
    </source>
</reference>
<dbReference type="Pfam" id="PF03631">
    <property type="entry name" value="Virul_fac_BrkB"/>
    <property type="match status" value="1"/>
</dbReference>
<dbReference type="NCBIfam" id="TIGR00765">
    <property type="entry name" value="yihY_not_rbn"/>
    <property type="match status" value="1"/>
</dbReference>
<protein>
    <submittedName>
        <fullName evidence="7">Membrane protein</fullName>
    </submittedName>
</protein>
<evidence type="ECO:0000313" key="7">
    <source>
        <dbReference type="EMBL" id="TCJ89786.1"/>
    </source>
</evidence>
<gene>
    <name evidence="7" type="ORF">DFR71_6424</name>
</gene>
<dbReference type="PIRSF" id="PIRSF035875">
    <property type="entry name" value="RNase_BN"/>
    <property type="match status" value="1"/>
</dbReference>
<sequence>MVVEHVQAETSGTREHREINGPWALRSRTWWGALRRTVSEVFDDTLTDWAAALTYYSVISLFPGVIVLSALLGLAGPDTTRSLIDTIDELGYGGANSAAIQVLEQLQNSRAAAGPLAIVGIATALWTASGYIGAFVRAANVVYDTEEGRPIWKTVPLQLVLTAALVVLVVICAVGVLVSGRLAEIVGSWLGLGSVTVQVWGIAKWPVLAILVSLAVALLYWAAPNARQPGFRWLSPGSVLAVLLWVLASAGLAFYATNFGSYNKIYGSLAGAVVFLVWLWLTNMAILLGAQLNAELVRGRNIEQGVSPDQEPILPPREQPA</sequence>
<feature type="transmembrane region" description="Helical" evidence="6">
    <location>
        <begin position="159"/>
        <end position="182"/>
    </location>
</feature>
<feature type="transmembrane region" description="Helical" evidence="6">
    <location>
        <begin position="233"/>
        <end position="256"/>
    </location>
</feature>
<evidence type="ECO:0000313" key="8">
    <source>
        <dbReference type="Proteomes" id="UP000294856"/>
    </source>
</evidence>
<dbReference type="Proteomes" id="UP000294856">
    <property type="component" value="Unassembled WGS sequence"/>
</dbReference>
<evidence type="ECO:0000256" key="1">
    <source>
        <dbReference type="ARBA" id="ARBA00004651"/>
    </source>
</evidence>